<dbReference type="Proteomes" id="UP000735302">
    <property type="component" value="Unassembled WGS sequence"/>
</dbReference>
<protein>
    <submittedName>
        <fullName evidence="2">Uncharacterized protein</fullName>
    </submittedName>
</protein>
<gene>
    <name evidence="2" type="ORF">PoB_002398700</name>
</gene>
<dbReference type="EMBL" id="BLXT01002778">
    <property type="protein sequence ID" value="GFN97481.1"/>
    <property type="molecule type" value="Genomic_DNA"/>
</dbReference>
<feature type="compositionally biased region" description="Polar residues" evidence="1">
    <location>
        <begin position="1"/>
        <end position="22"/>
    </location>
</feature>
<organism evidence="2 3">
    <name type="scientific">Plakobranchus ocellatus</name>
    <dbReference type="NCBI Taxonomy" id="259542"/>
    <lineage>
        <taxon>Eukaryota</taxon>
        <taxon>Metazoa</taxon>
        <taxon>Spiralia</taxon>
        <taxon>Lophotrochozoa</taxon>
        <taxon>Mollusca</taxon>
        <taxon>Gastropoda</taxon>
        <taxon>Heterobranchia</taxon>
        <taxon>Euthyneura</taxon>
        <taxon>Panpulmonata</taxon>
        <taxon>Sacoglossa</taxon>
        <taxon>Placobranchoidea</taxon>
        <taxon>Plakobranchidae</taxon>
        <taxon>Plakobranchus</taxon>
    </lineage>
</organism>
<keyword evidence="3" id="KW-1185">Reference proteome</keyword>
<accession>A0AAV3ZS38</accession>
<reference evidence="2 3" key="1">
    <citation type="journal article" date="2021" name="Elife">
        <title>Chloroplast acquisition without the gene transfer in kleptoplastic sea slugs, Plakobranchus ocellatus.</title>
        <authorList>
            <person name="Maeda T."/>
            <person name="Takahashi S."/>
            <person name="Yoshida T."/>
            <person name="Shimamura S."/>
            <person name="Takaki Y."/>
            <person name="Nagai Y."/>
            <person name="Toyoda A."/>
            <person name="Suzuki Y."/>
            <person name="Arimoto A."/>
            <person name="Ishii H."/>
            <person name="Satoh N."/>
            <person name="Nishiyama T."/>
            <person name="Hasebe M."/>
            <person name="Maruyama T."/>
            <person name="Minagawa J."/>
            <person name="Obokata J."/>
            <person name="Shigenobu S."/>
        </authorList>
    </citation>
    <scope>NUCLEOTIDE SEQUENCE [LARGE SCALE GENOMIC DNA]</scope>
</reference>
<feature type="region of interest" description="Disordered" evidence="1">
    <location>
        <begin position="1"/>
        <end position="70"/>
    </location>
</feature>
<name>A0AAV3ZS38_9GAST</name>
<dbReference type="AlphaFoldDB" id="A0AAV3ZS38"/>
<proteinExistence type="predicted"/>
<comment type="caution">
    <text evidence="2">The sequence shown here is derived from an EMBL/GenBank/DDBJ whole genome shotgun (WGS) entry which is preliminary data.</text>
</comment>
<evidence type="ECO:0000313" key="2">
    <source>
        <dbReference type="EMBL" id="GFN97481.1"/>
    </source>
</evidence>
<sequence length="79" mass="8820">MVSKTKLSSVNSLKGVSSNSEPSLGRDDRATGDHGSSSSSCQQQHNSENWDMDVQTLYGQTGQRQKRNEKNECQYIRIL</sequence>
<evidence type="ECO:0000313" key="3">
    <source>
        <dbReference type="Proteomes" id="UP000735302"/>
    </source>
</evidence>
<evidence type="ECO:0000256" key="1">
    <source>
        <dbReference type="SAM" id="MobiDB-lite"/>
    </source>
</evidence>